<dbReference type="PANTHER" id="PTHR45948">
    <property type="entry name" value="DUAL SPECIFICITY PROTEIN PHOSPHATASE DDB_G0269404-RELATED"/>
    <property type="match status" value="1"/>
</dbReference>
<evidence type="ECO:0000256" key="4">
    <source>
        <dbReference type="ARBA" id="ARBA00047761"/>
    </source>
</evidence>
<dbReference type="InterPro" id="IPR000340">
    <property type="entry name" value="Dual-sp_phosphatase_cat-dom"/>
</dbReference>
<evidence type="ECO:0000313" key="8">
    <source>
        <dbReference type="EMBL" id="KAH7131256.1"/>
    </source>
</evidence>
<evidence type="ECO:0000256" key="2">
    <source>
        <dbReference type="ARBA" id="ARBA00022801"/>
    </source>
</evidence>
<dbReference type="Pfam" id="PF00782">
    <property type="entry name" value="DSPc"/>
    <property type="match status" value="1"/>
</dbReference>
<comment type="similarity">
    <text evidence="1">Belongs to the protein-tyrosine phosphatase family. Non-receptor class dual specificity subfamily.</text>
</comment>
<dbReference type="AlphaFoldDB" id="A0A9P9E5U8"/>
<dbReference type="InterPro" id="IPR016130">
    <property type="entry name" value="Tyr_Pase_AS"/>
</dbReference>
<dbReference type="InterPro" id="IPR029021">
    <property type="entry name" value="Prot-tyrosine_phosphatase-like"/>
</dbReference>
<feature type="domain" description="Tyrosine-protein phosphatase" evidence="6">
    <location>
        <begin position="7"/>
        <end position="160"/>
    </location>
</feature>
<evidence type="ECO:0000313" key="9">
    <source>
        <dbReference type="Proteomes" id="UP000738349"/>
    </source>
</evidence>
<comment type="catalytic activity">
    <reaction evidence="4">
        <text>O-phospho-L-seryl-[protein] + H2O = L-seryl-[protein] + phosphate</text>
        <dbReference type="Rhea" id="RHEA:20629"/>
        <dbReference type="Rhea" id="RHEA-COMP:9863"/>
        <dbReference type="Rhea" id="RHEA-COMP:11604"/>
        <dbReference type="ChEBI" id="CHEBI:15377"/>
        <dbReference type="ChEBI" id="CHEBI:29999"/>
        <dbReference type="ChEBI" id="CHEBI:43474"/>
        <dbReference type="ChEBI" id="CHEBI:83421"/>
        <dbReference type="EC" id="3.1.3.16"/>
    </reaction>
</comment>
<keyword evidence="3" id="KW-0904">Protein phosphatase</keyword>
<gene>
    <name evidence="8" type="ORF">EDB81DRAFT_906320</name>
</gene>
<feature type="domain" description="Tyrosine specific protein phosphatases" evidence="7">
    <location>
        <begin position="82"/>
        <end position="139"/>
    </location>
</feature>
<keyword evidence="9" id="KW-1185">Reference proteome</keyword>
<protein>
    <submittedName>
        <fullName evidence="8">Protein-tyrosine phosphatase-like protein</fullName>
    </submittedName>
</protein>
<evidence type="ECO:0000259" key="7">
    <source>
        <dbReference type="PROSITE" id="PS50056"/>
    </source>
</evidence>
<accession>A0A9P9E5U8</accession>
<dbReference type="SUPFAM" id="SSF52799">
    <property type="entry name" value="(Phosphotyrosine protein) phosphatases II"/>
    <property type="match status" value="1"/>
</dbReference>
<proteinExistence type="inferred from homology"/>
<dbReference type="GO" id="GO:0005829">
    <property type="term" value="C:cytosol"/>
    <property type="evidence" value="ECO:0007669"/>
    <property type="project" value="TreeGrafter"/>
</dbReference>
<reference evidence="8" key="1">
    <citation type="journal article" date="2021" name="Nat. Commun.">
        <title>Genetic determinants of endophytism in the Arabidopsis root mycobiome.</title>
        <authorList>
            <person name="Mesny F."/>
            <person name="Miyauchi S."/>
            <person name="Thiergart T."/>
            <person name="Pickel B."/>
            <person name="Atanasova L."/>
            <person name="Karlsson M."/>
            <person name="Huettel B."/>
            <person name="Barry K.W."/>
            <person name="Haridas S."/>
            <person name="Chen C."/>
            <person name="Bauer D."/>
            <person name="Andreopoulos W."/>
            <person name="Pangilinan J."/>
            <person name="LaButti K."/>
            <person name="Riley R."/>
            <person name="Lipzen A."/>
            <person name="Clum A."/>
            <person name="Drula E."/>
            <person name="Henrissat B."/>
            <person name="Kohler A."/>
            <person name="Grigoriev I.V."/>
            <person name="Martin F.M."/>
            <person name="Hacquard S."/>
        </authorList>
    </citation>
    <scope>NUCLEOTIDE SEQUENCE</scope>
    <source>
        <strain evidence="8">MPI-CAGE-AT-0147</strain>
    </source>
</reference>
<dbReference type="SMART" id="SM00195">
    <property type="entry name" value="DSPc"/>
    <property type="match status" value="1"/>
</dbReference>
<dbReference type="CDD" id="cd14498">
    <property type="entry name" value="DSP"/>
    <property type="match status" value="1"/>
</dbReference>
<dbReference type="PROSITE" id="PS00383">
    <property type="entry name" value="TYR_PHOSPHATASE_1"/>
    <property type="match status" value="1"/>
</dbReference>
<comment type="catalytic activity">
    <reaction evidence="5">
        <text>O-phospho-L-threonyl-[protein] + H2O = L-threonyl-[protein] + phosphate</text>
        <dbReference type="Rhea" id="RHEA:47004"/>
        <dbReference type="Rhea" id="RHEA-COMP:11060"/>
        <dbReference type="Rhea" id="RHEA-COMP:11605"/>
        <dbReference type="ChEBI" id="CHEBI:15377"/>
        <dbReference type="ChEBI" id="CHEBI:30013"/>
        <dbReference type="ChEBI" id="CHEBI:43474"/>
        <dbReference type="ChEBI" id="CHEBI:61977"/>
        <dbReference type="EC" id="3.1.3.16"/>
    </reaction>
</comment>
<dbReference type="InterPro" id="IPR020422">
    <property type="entry name" value="TYR_PHOSPHATASE_DUAL_dom"/>
</dbReference>
<dbReference type="PANTHER" id="PTHR45948:SF2">
    <property type="entry name" value="DUAL SPECIFICITY PROTEIN PHOSPHATASE"/>
    <property type="match status" value="1"/>
</dbReference>
<dbReference type="Gene3D" id="3.90.190.10">
    <property type="entry name" value="Protein tyrosine phosphatase superfamily"/>
    <property type="match status" value="1"/>
</dbReference>
<dbReference type="OrthoDB" id="10252009at2759"/>
<dbReference type="GO" id="GO:0004725">
    <property type="term" value="F:protein tyrosine phosphatase activity"/>
    <property type="evidence" value="ECO:0007669"/>
    <property type="project" value="TreeGrafter"/>
</dbReference>
<dbReference type="GO" id="GO:0004722">
    <property type="term" value="F:protein serine/threonine phosphatase activity"/>
    <property type="evidence" value="ECO:0007669"/>
    <property type="project" value="UniProtKB-EC"/>
</dbReference>
<keyword evidence="2" id="KW-0378">Hydrolase</keyword>
<dbReference type="PROSITE" id="PS50054">
    <property type="entry name" value="TYR_PHOSPHATASE_DUAL"/>
    <property type="match status" value="1"/>
</dbReference>
<organism evidence="8 9">
    <name type="scientific">Dactylonectria macrodidyma</name>
    <dbReference type="NCBI Taxonomy" id="307937"/>
    <lineage>
        <taxon>Eukaryota</taxon>
        <taxon>Fungi</taxon>
        <taxon>Dikarya</taxon>
        <taxon>Ascomycota</taxon>
        <taxon>Pezizomycotina</taxon>
        <taxon>Sordariomycetes</taxon>
        <taxon>Hypocreomycetidae</taxon>
        <taxon>Hypocreales</taxon>
        <taxon>Nectriaceae</taxon>
        <taxon>Dactylonectria</taxon>
    </lineage>
</organism>
<dbReference type="PROSITE" id="PS50056">
    <property type="entry name" value="TYR_PHOSPHATASE_2"/>
    <property type="match status" value="1"/>
</dbReference>
<evidence type="ECO:0000256" key="1">
    <source>
        <dbReference type="ARBA" id="ARBA00008601"/>
    </source>
</evidence>
<evidence type="ECO:0000259" key="6">
    <source>
        <dbReference type="PROSITE" id="PS50054"/>
    </source>
</evidence>
<comment type="caution">
    <text evidence="8">The sequence shown here is derived from an EMBL/GenBank/DDBJ whole genome shotgun (WGS) entry which is preliminary data.</text>
</comment>
<sequence>MSASLVNPTISMIEPGLYLGDRTSSYDIQTLTENKISAIVSLTRKKLAVWSSPQNRELVPENRHLIIPCMDTSTQDIIFRMPEICDFIDAQRGNGADGKNVLIHCTAGVSRSATVVVAYLMRRDRKSSNDALAAVRKKRNIRPNPGFQFQLHVWAKVDYQPCDDLALTIPKPAYAEFLSMRRGRLELRTYWEDI</sequence>
<evidence type="ECO:0000256" key="5">
    <source>
        <dbReference type="ARBA" id="ARBA00048336"/>
    </source>
</evidence>
<name>A0A9P9E5U8_9HYPO</name>
<dbReference type="EMBL" id="JAGMUV010000017">
    <property type="protein sequence ID" value="KAH7131256.1"/>
    <property type="molecule type" value="Genomic_DNA"/>
</dbReference>
<dbReference type="InterPro" id="IPR000387">
    <property type="entry name" value="Tyr_Pase_dom"/>
</dbReference>
<dbReference type="Proteomes" id="UP000738349">
    <property type="component" value="Unassembled WGS sequence"/>
</dbReference>
<dbReference type="GO" id="GO:0007165">
    <property type="term" value="P:signal transduction"/>
    <property type="evidence" value="ECO:0007669"/>
    <property type="project" value="TreeGrafter"/>
</dbReference>
<evidence type="ECO:0000256" key="3">
    <source>
        <dbReference type="ARBA" id="ARBA00022912"/>
    </source>
</evidence>